<dbReference type="SUPFAM" id="SSF51120">
    <property type="entry name" value="beta-Roll"/>
    <property type="match status" value="11"/>
</dbReference>
<proteinExistence type="predicted"/>
<keyword evidence="6" id="KW-1185">Reference proteome</keyword>
<dbReference type="InterPro" id="IPR010566">
    <property type="entry name" value="Haemolys_ca-bd"/>
</dbReference>
<evidence type="ECO:0000259" key="4">
    <source>
        <dbReference type="Pfam" id="PF06594"/>
    </source>
</evidence>
<dbReference type="Pfam" id="PF06594">
    <property type="entry name" value="HCBP_related"/>
    <property type="match status" value="5"/>
</dbReference>
<evidence type="ECO:0000313" key="5">
    <source>
        <dbReference type="EMBL" id="MCJ2189220.1"/>
    </source>
</evidence>
<dbReference type="Proteomes" id="UP001202281">
    <property type="component" value="Unassembled WGS sequence"/>
</dbReference>
<dbReference type="PANTHER" id="PTHR38340:SF1">
    <property type="entry name" value="S-LAYER PROTEIN"/>
    <property type="match status" value="1"/>
</dbReference>
<gene>
    <name evidence="5" type="ORF">MTR66_20735</name>
</gene>
<feature type="domain" description="Haemolysin-type calcium binding-related" evidence="4">
    <location>
        <begin position="2979"/>
        <end position="3021"/>
    </location>
</feature>
<dbReference type="PRINTS" id="PR00313">
    <property type="entry name" value="CABNDNGRPT"/>
</dbReference>
<dbReference type="PANTHER" id="PTHR38340">
    <property type="entry name" value="S-LAYER PROTEIN"/>
    <property type="match status" value="1"/>
</dbReference>
<organism evidence="5 6">
    <name type="scientific">Novosphingobium beihaiensis</name>
    <dbReference type="NCBI Taxonomy" id="2930389"/>
    <lineage>
        <taxon>Bacteria</taxon>
        <taxon>Pseudomonadati</taxon>
        <taxon>Pseudomonadota</taxon>
        <taxon>Alphaproteobacteria</taxon>
        <taxon>Sphingomonadales</taxon>
        <taxon>Sphingomonadaceae</taxon>
        <taxon>Novosphingobium</taxon>
    </lineage>
</organism>
<evidence type="ECO:0000313" key="6">
    <source>
        <dbReference type="Proteomes" id="UP001202281"/>
    </source>
</evidence>
<dbReference type="Gene3D" id="2.150.10.10">
    <property type="entry name" value="Serralysin-like metalloprotease, C-terminal"/>
    <property type="match status" value="8"/>
</dbReference>
<dbReference type="InterPro" id="IPR001343">
    <property type="entry name" value="Hemolysn_Ca-bd"/>
</dbReference>
<dbReference type="RefSeq" id="WP_243924568.1">
    <property type="nucleotide sequence ID" value="NZ_JALHLG010000076.1"/>
</dbReference>
<evidence type="ECO:0000256" key="2">
    <source>
        <dbReference type="ARBA" id="ARBA00022525"/>
    </source>
</evidence>
<evidence type="ECO:0000256" key="3">
    <source>
        <dbReference type="SAM" id="MobiDB-lite"/>
    </source>
</evidence>
<keyword evidence="2" id="KW-0964">Secreted</keyword>
<feature type="region of interest" description="Disordered" evidence="3">
    <location>
        <begin position="2627"/>
        <end position="2654"/>
    </location>
</feature>
<dbReference type="InterPro" id="IPR013320">
    <property type="entry name" value="ConA-like_dom_sf"/>
</dbReference>
<reference evidence="5 6" key="1">
    <citation type="submission" date="2022-04" db="EMBL/GenBank/DDBJ databases">
        <title>Identification of a novel bacterium isolated from mangrove sediments.</title>
        <authorList>
            <person name="Pan X."/>
        </authorList>
    </citation>
    <scope>NUCLEOTIDE SEQUENCE [LARGE SCALE GENOMIC DNA]</scope>
    <source>
        <strain evidence="5 6">B2638</strain>
    </source>
</reference>
<dbReference type="InterPro" id="IPR050557">
    <property type="entry name" value="RTX_toxin/Mannuronan_C5-epim"/>
</dbReference>
<feature type="domain" description="Haemolysin-type calcium binding-related" evidence="4">
    <location>
        <begin position="2456"/>
        <end position="2494"/>
    </location>
</feature>
<name>A0ABT0BVX6_9SPHN</name>
<feature type="domain" description="Haemolysin-type calcium binding-related" evidence="4">
    <location>
        <begin position="2582"/>
        <end position="2619"/>
    </location>
</feature>
<feature type="domain" description="Haemolysin-type calcium binding-related" evidence="4">
    <location>
        <begin position="3112"/>
        <end position="3152"/>
    </location>
</feature>
<feature type="domain" description="Haemolysin-type calcium binding-related" evidence="4">
    <location>
        <begin position="2208"/>
        <end position="2243"/>
    </location>
</feature>
<comment type="subcellular location">
    <subcellularLocation>
        <location evidence="1">Secreted</location>
    </subcellularLocation>
</comment>
<comment type="caution">
    <text evidence="5">The sequence shown here is derived from an EMBL/GenBank/DDBJ whole genome shotgun (WGS) entry which is preliminary data.</text>
</comment>
<feature type="region of interest" description="Disordered" evidence="3">
    <location>
        <begin position="574"/>
        <end position="594"/>
    </location>
</feature>
<dbReference type="InterPro" id="IPR018511">
    <property type="entry name" value="Hemolysin-typ_Ca-bd_CS"/>
</dbReference>
<dbReference type="EMBL" id="JALHLG010000076">
    <property type="protein sequence ID" value="MCJ2189220.1"/>
    <property type="molecule type" value="Genomic_DNA"/>
</dbReference>
<dbReference type="Gene3D" id="2.60.120.200">
    <property type="match status" value="1"/>
</dbReference>
<dbReference type="Gene3D" id="2.160.20.160">
    <property type="match status" value="1"/>
</dbReference>
<evidence type="ECO:0000256" key="1">
    <source>
        <dbReference type="ARBA" id="ARBA00004613"/>
    </source>
</evidence>
<accession>A0ABT0BVX6</accession>
<protein>
    <recommendedName>
        <fullName evidence="4">Haemolysin-type calcium binding-related domain-containing protein</fullName>
    </recommendedName>
</protein>
<dbReference type="SUPFAM" id="SSF49899">
    <property type="entry name" value="Concanavalin A-like lectins/glucanases"/>
    <property type="match status" value="1"/>
</dbReference>
<dbReference type="Pfam" id="PF00353">
    <property type="entry name" value="HemolysinCabind"/>
    <property type="match status" value="9"/>
</dbReference>
<dbReference type="Pfam" id="PF18483">
    <property type="entry name" value="Lectin_L-type_dom"/>
    <property type="match status" value="1"/>
</dbReference>
<sequence>MSDGYLFLFSFQTQHIFVGELSNPKDAVGERALALITEVGFKINGAGNLIGLLSSSDTRDALKNGPLASAIEASGMGWNIQSGFHPGYNNFNIAALGELAREAELSNWDTVAKKRAVYDLHRFMASLNQSGDPDVMTATQAELLTKWAEWRTEHRTSDYSALSIGEASAIDAHITSVLTAGPNGDNAEMTNKEFRYHFGLKLFARLKQTDGVLSNQEVANIEALLAEATPGGPDTPLSEEIENGKKLSAAVRIMLYAAHKASPAGWSEEQETRAFLEALVAQFYRYVPETISFQFIYDAFAGLMEKFKEFKDGLNKTFSEFSETLVGTMGKSVNSLVHTVGGSPLGDVVEFLNMAYEPFKKGLSGGGWDDFIAVAEQYSIAVVVSAILVTGTVAVAGALLGEVGAAFAAAAWAAYNLYDAVTNGIQLLGKLGPDLAEGWRRINDDIERIGTAIEKNLHVVERIVANAMGVDFNAPVFRDGAAELGLLRRNIVDPLKEGQPAALTGTDANEMFFAKNNGFVDAGAGNDELYVRDAVTALGGAGNDIVAGGNARFIKAGDAIDPVMQAEADARRAENAARASRGESLLPELPDSPTAQNDLQMKLDGGEGNDWVLATGGDKAITVGGLGRDWIYNTSDGGEIWGDVQGSVSLGGGRYAYFEDGEQKIIEDGHDNSDNFWYASDTTIMDAQHSDVLKFYGLPLTGGDANGGVAGLAINGLVGSAIGFANILQGNLQDPTKGIYQDHLLPWMTYGFKYDAEGNLDMYITNQFDQLFRAVFGLGSSPLSPPSDGALGGWMKVENVDLVGSRLGAQQFGLEGEGSLGMVFRAVNPLQALLPVINFVPGAIGAALYYSVYADTLLSTVAATHRFAKALEWSAGNDPLVIDLDGDGIETTGLDLSNAWFDLDGDLFRQKTGWLKGDDGFLVLDRNGNGRIDDISEMFGGRFDGGFAHLAQSDSNGDGKITMADAVWADLRVWQDADGDGETDAGELKSLDELGIAELSLSSTPLGATTAAGTRLLSYGGVTFASGAVSTMFEAVFTSSDTDTKYAGEAGKADWQAGTALDSKGFGRITDLSVAMANDVALEELARTAAASMTSTNLRDLVAQAGDVLGKWGETLELTRELTPVLVGTDAEGHAVLLDRGVYVEDADGGYWSLASGDPVVDAQGASIARASLEDMLAMGAGWRLEQMWSPSDRTVQIEFRDEAPYLMQVVDGRAVILDYGMKQADGTWTLASDPATNYAAREDILALAHDAGTEWRIEEIGFNPYADLPVDAIGVRFTDGQVVDYTVQVTDRDGTFYVWARNLDRAIQLEWKTGDSREFNLRNYAIDFDTLDEVNSTDDSTYRVELLTPAQFHFATSLGGIDFQPQMLSATLDNATGHIAYAVGPTGDANLSTDPEKYVSGINTMIDMLQPVMEQYIVTSRRFAVRLALQGGLSGFARGIAYDVATDSYHSVPVEVGAGTGEMRNRELAPMFEAIFEGAPASNADDAVLDYLTDWNEILWQIYPDYKPSGDGNMLGGAVSIDQAFIMQMLLPAFENVGVDLDLEAVAHALSVDETRIVEHGPGDTDVAGTDGTDFFVLTGGDQQITGGKGADYYFVGKDSGNDVIYDQDLGDADELRFTDVLSDQIKAVRIGQDLILQTDDGRTIRLTDQFLGELNGYLSNGKQFDTGVNAIVFADGVVWDRFRMAMEVVDKDRAAGDYNDSLVGSGSADILWGGKGNDYMSGSAGGDFYIYERGDGQDVIDDQGAFSFGPIKAGIDFLRFRGDITASDLKLTRDGESGNLKITLLDADGNETTDTIEIVGQFAGIKTGLGLFADALGSSDGLDYVAPNLIERFIFEDGTSLEFTQIVEQVLANAKTDGDDAIYGFINANTLDGGAGDDYLTGRGGDDTYLFGRGYGRDVIVDGNIPGLFDPPQHDTLKFLDDIRWTDLEFLRDGPSDDLHMRVAGTQDEVVLSDFLAQIPFLGFTNLIEDIVFGDGTAWSAYKLAQHYIDVAKTDGDDTIYGYDELSDEIDGGVGNDTLIGFGGNETYHVAAGEGDDTILDSSGADKVVFGGLASTDVTFGRTALDLVVTVTATGQRFVLQNQYVRDGAQTYAVEDLVFTDRTISFLDVNPEDIDLVGTNGDDAITGSNFAETLDGRAGNDTLTGGDGGDTYKFDAGYGQDVIIDRRVRASWQDRRGVHVPVDDVVEFGGGIASFDDLVFTKDGDDLLISIVGRTDTLRIKNQFRDAEDGVELFRLFDGTTRKISDIEELLQIAGGNRGDNVIQGIDDQPNVLDGRQGDDTLIGGSRGDTYAFTAGYGFDTIIEKADAINVVDRVIFGASVRVEDIAVSRSGNDLLIDLGNGVDVLTVVNGLTTTRVESYEFTDGTTWTIDEIIDRMLTGTDADEHLIGLDNRNDTLSGGGGSDALEGGLGNDTYRFGVGDGSDSVYDAGGVDRVVFGEELTSDMVSFANIDGDLLISIAGTDDRLVILSGYSVRPVESFEFSDGTVLSLADVRALIRDGLPNSGQDLVDMRELPVDKAFAPGAGNDRIILANNARVVIGTGDGIDSVEMPSGVTAATVVLAAYAFSDAVVRLASPDSTDLIIAFPESGDQLIVRGGLGSGALPDIEFGDGTVWDAAALVQASVAGQESDGDDNITGSSRADSFAAGKGDDEISGGAGNDTYAFVRGDGQDVIDDVGGTDVLTISGYRADEMRVSQIDPSRNELLLTFADSTDQIVLRYTPGWSGVDTVSFSDGTSFTRDQLRDLVVGAGTAQDDRLVGLSRSETFTGGSGDDVIVGGGGEDVYRFALGDGHDRIESNGSTDGKGTLAFGAGIALADLAVSRGLDGNLVLAIVGTDDRVTLVGTAGDPDAVVGAVTFADGMRVTYQALALMAASTDGDDYIVVPGDIAQPTIGAEIYGGLGNDHLVGGRGADVITGGLGDDLLEGGNGADIYYFALGDGQDVINDMESAAPGSIDKIRFAAGILPSDITFLSVGPSDLVIGIAGTEDRITIRDMFHAGSASVDYGVEQFEFAEGGVTWNLPDILAHAGVGSEGDDAIDFGSAVNVAVALDGGLGDDILNGGVGDTTYRFGPGSGRDRITEAGNWIGSYDTLELGAGLTTDDIVVVRAGDDLEIRLKGSDDRLIITGQATASAPPIDKVVFGDGTQWNAEQLLSSVISSTVLVTWWQNSYSGSDQARVGIGFVDSNDVPVGTVTWADFSAPTVWTERSLLAVAPDRAAAVRIFQDHNRRAGSNNDSYIDEIVVALDGTALPLSNGDAESGTQDWVVETGTLTVRSSNPAPYQGSNYFMGGAVSRTTAYQQLDLSDFASGSSGDQGSGADPFADVVFSGGSGGSGSMGQGSPTVGIATYATGFIDNVEGLATVGSATSLGQGEYQLTPNSGNKVGAVWGEIDLAQDVVWTTQMYFGANDGGADGMSFALQNINASQLTGAGGGGMGTLVAGSFGIIFDTWGQSTDFTQLIYNGQLGDNAYDPRHDFAQLEDAAWHDVVIKWDAGATQFSYWIDGTLIGTKTEDVVSALFGGDTQAWYGFGGATGGATNDQRVRILSIETLQAGGPDPDTVGKVDLIGSGGFARQLAGASAQNNYAIFVPVEPWGDQVDRIVNFKTGDDGDSLDITLGEGLEGDIVAAADGFDTLIYFARTGIRDLADARALLRLSGVQIDELTGFNFAGAPFTVAVSQSISGTSGTDTLIGGFANDTLSAGDGADILEGRGGNDYLSGSYSNDTYR</sequence>
<feature type="non-terminal residue" evidence="5">
    <location>
        <position position="3726"/>
    </location>
</feature>
<dbReference type="PROSITE" id="PS00330">
    <property type="entry name" value="HEMOLYSIN_CALCIUM"/>
    <property type="match status" value="3"/>
</dbReference>
<dbReference type="InterPro" id="IPR011049">
    <property type="entry name" value="Serralysin-like_metalloprot_C"/>
</dbReference>